<reference evidence="2 3" key="1">
    <citation type="journal article" date="2012" name="J. Bacteriol.">
        <title>Genome Sequence of "Candidatus Mycoplasma haemolamae" Strain Purdue, a Red Blood Cell Pathogen of Alpacas (Vicugna pacos) and Llamas (Lama glama).</title>
        <authorList>
            <person name="Guimaraes A.M."/>
            <person name="Toth B."/>
            <person name="Santos A.P."/>
            <person name="do Nascimento N.C."/>
            <person name="Kritchevsky J.E."/>
            <person name="Messick J.B."/>
        </authorList>
    </citation>
    <scope>NUCLEOTIDE SEQUENCE [LARGE SCALE GENOMIC DNA]</scope>
    <source>
        <strain evidence="2 3">Purdue</strain>
    </source>
</reference>
<dbReference type="PATRIC" id="fig|1212765.3.peg.596"/>
<accession>I7CJR9</accession>
<dbReference type="EMBL" id="CP003731">
    <property type="protein sequence ID" value="AFO52109.1"/>
    <property type="molecule type" value="Genomic_DNA"/>
</dbReference>
<dbReference type="KEGG" id="mhl:MHLP_02645"/>
<dbReference type="STRING" id="1212765.MHLP_02645"/>
<proteinExistence type="predicted"/>
<dbReference type="HOGENOM" id="CLU_137332_0_0_14"/>
<evidence type="ECO:0000313" key="3">
    <source>
        <dbReference type="Proteomes" id="UP000006502"/>
    </source>
</evidence>
<reference evidence="3" key="2">
    <citation type="submission" date="2012-07" db="EMBL/GenBank/DDBJ databases">
        <title>Complete genome sequence of 'Candidatus Mycoplasma haemolamae'.</title>
        <authorList>
            <person name="Guimaraes A.M.S."/>
            <person name="Toth B."/>
            <person name="Santos A.P."/>
            <person name="Nascimento N.C."/>
            <person name="Sojka J.E."/>
            <person name="Messick J.B."/>
        </authorList>
    </citation>
    <scope>NUCLEOTIDE SEQUENCE [LARGE SCALE GENOMIC DNA]</scope>
    <source>
        <strain evidence="3">Purdue</strain>
    </source>
</reference>
<sequence>MFLTASAKFAGSALAVTGVAGASYAVLGPSFNRESNVTTFEILGDQYIPKLEIACTNKPDRLTVLDLSLRNEDFQFKCDYKAISEKEAYISKELKVDGARQASEKAPRDNLTCTPEASENTKYQCVYTASNGAKDKELQESDPSMQDKDPTAKFLRPKD</sequence>
<gene>
    <name evidence="2" type="ordered locus">MHLP_02645</name>
</gene>
<name>I7CJR9_MYCHA</name>
<dbReference type="Proteomes" id="UP000006502">
    <property type="component" value="Chromosome"/>
</dbReference>
<evidence type="ECO:0000256" key="1">
    <source>
        <dbReference type="SAM" id="MobiDB-lite"/>
    </source>
</evidence>
<organism evidence="2 3">
    <name type="scientific">Mycoplasma haematolamae (strain Purdue)</name>
    <dbReference type="NCBI Taxonomy" id="1212765"/>
    <lineage>
        <taxon>Bacteria</taxon>
        <taxon>Bacillati</taxon>
        <taxon>Mycoplasmatota</taxon>
        <taxon>Mollicutes</taxon>
        <taxon>Mycoplasmataceae</taxon>
        <taxon>Mycoplasma</taxon>
    </lineage>
</organism>
<dbReference type="AlphaFoldDB" id="I7CJR9"/>
<feature type="region of interest" description="Disordered" evidence="1">
    <location>
        <begin position="134"/>
        <end position="159"/>
    </location>
</feature>
<evidence type="ECO:0000313" key="2">
    <source>
        <dbReference type="EMBL" id="AFO52109.1"/>
    </source>
</evidence>
<protein>
    <submittedName>
        <fullName evidence="2">Uncharacterized protein</fullName>
    </submittedName>
</protein>
<keyword evidence="3" id="KW-1185">Reference proteome</keyword>